<accession>A0A839QIP8</accession>
<dbReference type="AlphaFoldDB" id="A0A839QIP8"/>
<dbReference type="Proteomes" id="UP000523000">
    <property type="component" value="Unassembled WGS sequence"/>
</dbReference>
<evidence type="ECO:0008006" key="4">
    <source>
        <dbReference type="Google" id="ProtNLM"/>
    </source>
</evidence>
<evidence type="ECO:0000256" key="1">
    <source>
        <dbReference type="SAM" id="MobiDB-lite"/>
    </source>
</evidence>
<comment type="caution">
    <text evidence="2">The sequence shown here is derived from an EMBL/GenBank/DDBJ whole genome shotgun (WGS) entry which is preliminary data.</text>
</comment>
<gene>
    <name evidence="2" type="ORF">E9229_001858</name>
</gene>
<reference evidence="2 3" key="1">
    <citation type="submission" date="2020-08" db="EMBL/GenBank/DDBJ databases">
        <title>Sequencing the genomes of 1000 actinobacteria strains.</title>
        <authorList>
            <person name="Klenk H.-P."/>
        </authorList>
    </citation>
    <scope>NUCLEOTIDE SEQUENCE [LARGE SCALE GENOMIC DNA]</scope>
    <source>
        <strain evidence="2 3">DSM 22826</strain>
    </source>
</reference>
<dbReference type="EMBL" id="JACHVS010000001">
    <property type="protein sequence ID" value="MBB2995667.1"/>
    <property type="molecule type" value="Genomic_DNA"/>
</dbReference>
<proteinExistence type="predicted"/>
<name>A0A839QIP8_9MICC</name>
<organism evidence="2 3">
    <name type="scientific">Paeniglutamicibacter cryotolerans</name>
    <dbReference type="NCBI Taxonomy" id="670079"/>
    <lineage>
        <taxon>Bacteria</taxon>
        <taxon>Bacillati</taxon>
        <taxon>Actinomycetota</taxon>
        <taxon>Actinomycetes</taxon>
        <taxon>Micrococcales</taxon>
        <taxon>Micrococcaceae</taxon>
        <taxon>Paeniglutamicibacter</taxon>
    </lineage>
</organism>
<protein>
    <recommendedName>
        <fullName evidence="4">IS701 family transposase</fullName>
    </recommendedName>
</protein>
<sequence length="72" mass="8299">MSDDIWVAEIHERAQGLQEIRELIDGEFARTEPRNNAISYIRGLLSDEERKNSWTLSERAGRGTPDGMQRLL</sequence>
<feature type="region of interest" description="Disordered" evidence="1">
    <location>
        <begin position="52"/>
        <end position="72"/>
    </location>
</feature>
<evidence type="ECO:0000313" key="2">
    <source>
        <dbReference type="EMBL" id="MBB2995667.1"/>
    </source>
</evidence>
<evidence type="ECO:0000313" key="3">
    <source>
        <dbReference type="Proteomes" id="UP000523000"/>
    </source>
</evidence>
<keyword evidence="3" id="KW-1185">Reference proteome</keyword>